<keyword evidence="2" id="KW-1185">Reference proteome</keyword>
<evidence type="ECO:0000313" key="2">
    <source>
        <dbReference type="Proteomes" id="UP000824120"/>
    </source>
</evidence>
<dbReference type="EMBL" id="JACXVP010000004">
    <property type="protein sequence ID" value="KAG5612544.1"/>
    <property type="molecule type" value="Genomic_DNA"/>
</dbReference>
<dbReference type="OrthoDB" id="1243493at2759"/>
<protein>
    <recommendedName>
        <fullName evidence="3">Reverse transcriptase zinc-binding domain-containing protein</fullName>
    </recommendedName>
</protein>
<dbReference type="AlphaFoldDB" id="A0A9J5ZK93"/>
<reference evidence="1 2" key="1">
    <citation type="submission" date="2020-09" db="EMBL/GenBank/DDBJ databases">
        <title>De no assembly of potato wild relative species, Solanum commersonii.</title>
        <authorList>
            <person name="Cho K."/>
        </authorList>
    </citation>
    <scope>NUCLEOTIDE SEQUENCE [LARGE SCALE GENOMIC DNA]</scope>
    <source>
        <strain evidence="1">LZ3.2</strain>
        <tissue evidence="1">Leaf</tissue>
    </source>
</reference>
<dbReference type="Proteomes" id="UP000824120">
    <property type="component" value="Chromosome 4"/>
</dbReference>
<evidence type="ECO:0008006" key="3">
    <source>
        <dbReference type="Google" id="ProtNLM"/>
    </source>
</evidence>
<sequence length="124" mass="14657">MGFRSLHDICNTFAAKAWWNFRTQNSLLTKFLEATYCKRIHAVSRKKNYSQSHIWRRLMDARNDCEHNILWKVGNGNLSFWWDNWTNRGALAMLVDQSTHSKNTKVSDFINSNHWNTSNQDHAV</sequence>
<name>A0A9J5ZK93_SOLCO</name>
<evidence type="ECO:0000313" key="1">
    <source>
        <dbReference type="EMBL" id="KAG5612544.1"/>
    </source>
</evidence>
<accession>A0A9J5ZK93</accession>
<gene>
    <name evidence="1" type="ORF">H5410_023825</name>
</gene>
<comment type="caution">
    <text evidence="1">The sequence shown here is derived from an EMBL/GenBank/DDBJ whole genome shotgun (WGS) entry which is preliminary data.</text>
</comment>
<organism evidence="1 2">
    <name type="scientific">Solanum commersonii</name>
    <name type="common">Commerson's wild potato</name>
    <name type="synonym">Commerson's nightshade</name>
    <dbReference type="NCBI Taxonomy" id="4109"/>
    <lineage>
        <taxon>Eukaryota</taxon>
        <taxon>Viridiplantae</taxon>
        <taxon>Streptophyta</taxon>
        <taxon>Embryophyta</taxon>
        <taxon>Tracheophyta</taxon>
        <taxon>Spermatophyta</taxon>
        <taxon>Magnoliopsida</taxon>
        <taxon>eudicotyledons</taxon>
        <taxon>Gunneridae</taxon>
        <taxon>Pentapetalae</taxon>
        <taxon>asterids</taxon>
        <taxon>lamiids</taxon>
        <taxon>Solanales</taxon>
        <taxon>Solanaceae</taxon>
        <taxon>Solanoideae</taxon>
        <taxon>Solaneae</taxon>
        <taxon>Solanum</taxon>
    </lineage>
</organism>
<proteinExistence type="predicted"/>